<evidence type="ECO:0000313" key="1">
    <source>
        <dbReference type="EMBL" id="SQH24387.1"/>
    </source>
</evidence>
<gene>
    <name evidence="1" type="ORF">NCTC10529_00560</name>
</gene>
<dbReference type="AlphaFoldDB" id="A0AAX2J2B9"/>
<dbReference type="EMBL" id="LS483426">
    <property type="protein sequence ID" value="SQH24387.1"/>
    <property type="molecule type" value="Genomic_DNA"/>
</dbReference>
<proteinExistence type="predicted"/>
<protein>
    <submittedName>
        <fullName evidence="1">Uncharacterized protein</fullName>
    </submittedName>
</protein>
<sequence>MTEIYQKLKPIIDECYQVFKHYPVPKPPLNICTECCASLDIAKDLVSQSLRK</sequence>
<dbReference type="KEGG" id="kki:KKKWG1_0397"/>
<evidence type="ECO:0000313" key="2">
    <source>
        <dbReference type="Proteomes" id="UP000248598"/>
    </source>
</evidence>
<organism evidence="1 2">
    <name type="scientific">Kingella kingae</name>
    <dbReference type="NCBI Taxonomy" id="504"/>
    <lineage>
        <taxon>Bacteria</taxon>
        <taxon>Pseudomonadati</taxon>
        <taxon>Pseudomonadota</taxon>
        <taxon>Betaproteobacteria</taxon>
        <taxon>Neisseriales</taxon>
        <taxon>Neisseriaceae</taxon>
        <taxon>Kingella</taxon>
    </lineage>
</organism>
<dbReference type="Proteomes" id="UP000248598">
    <property type="component" value="Chromosome 1"/>
</dbReference>
<reference evidence="1 2" key="1">
    <citation type="submission" date="2018-06" db="EMBL/GenBank/DDBJ databases">
        <authorList>
            <consortium name="Pathogen Informatics"/>
            <person name="Doyle S."/>
        </authorList>
    </citation>
    <scope>NUCLEOTIDE SEQUENCE [LARGE SCALE GENOMIC DNA]</scope>
    <source>
        <strain evidence="1 2">NCTC10529</strain>
    </source>
</reference>
<name>A0AAX2J2B9_KINKI</name>
<accession>A0AAX2J2B9</accession>